<dbReference type="SMART" id="SM00450">
    <property type="entry name" value="RHOD"/>
    <property type="match status" value="1"/>
</dbReference>
<sequence length="99" mass="10867">MKTITTTELQEKLEAGQPLQVIDVREDDEVAAGMVPDAKHIALGTLPERIEEIDGSRPVHVICRSGRRSERACEFLESHGIEAVNVEGGMLNWDGETIA</sequence>
<gene>
    <name evidence="2" type="ORF">ACFSDB_06210</name>
</gene>
<dbReference type="CDD" id="cd00158">
    <property type="entry name" value="RHOD"/>
    <property type="match status" value="1"/>
</dbReference>
<dbReference type="SUPFAM" id="SSF52821">
    <property type="entry name" value="Rhodanese/Cell cycle control phosphatase"/>
    <property type="match status" value="1"/>
</dbReference>
<dbReference type="InterPro" id="IPR050229">
    <property type="entry name" value="GlpE_sulfurtransferase"/>
</dbReference>
<dbReference type="EMBL" id="JBHUFW010000004">
    <property type="protein sequence ID" value="MFD1862515.1"/>
    <property type="molecule type" value="Genomic_DNA"/>
</dbReference>
<keyword evidence="3" id="KW-1185">Reference proteome</keyword>
<evidence type="ECO:0000259" key="1">
    <source>
        <dbReference type="PROSITE" id="PS50206"/>
    </source>
</evidence>
<dbReference type="PANTHER" id="PTHR43031:SF17">
    <property type="entry name" value="SULFURTRANSFERASE YTWF-RELATED"/>
    <property type="match status" value="1"/>
</dbReference>
<dbReference type="InterPro" id="IPR001763">
    <property type="entry name" value="Rhodanese-like_dom"/>
</dbReference>
<evidence type="ECO:0000313" key="2">
    <source>
        <dbReference type="EMBL" id="MFD1862515.1"/>
    </source>
</evidence>
<dbReference type="PANTHER" id="PTHR43031">
    <property type="entry name" value="FAD-DEPENDENT OXIDOREDUCTASE"/>
    <property type="match status" value="1"/>
</dbReference>
<reference evidence="3" key="1">
    <citation type="journal article" date="2019" name="Int. J. Syst. Evol. Microbiol.">
        <title>The Global Catalogue of Microorganisms (GCM) 10K type strain sequencing project: providing services to taxonomists for standard genome sequencing and annotation.</title>
        <authorList>
            <consortium name="The Broad Institute Genomics Platform"/>
            <consortium name="The Broad Institute Genome Sequencing Center for Infectious Disease"/>
            <person name="Wu L."/>
            <person name="Ma J."/>
        </authorList>
    </citation>
    <scope>NUCLEOTIDE SEQUENCE [LARGE SCALE GENOMIC DNA]</scope>
    <source>
        <strain evidence="3">CGMCC 1.15475</strain>
    </source>
</reference>
<evidence type="ECO:0000313" key="3">
    <source>
        <dbReference type="Proteomes" id="UP001597273"/>
    </source>
</evidence>
<protein>
    <submittedName>
        <fullName evidence="2">Rhodanese-like domain-containing protein</fullName>
    </submittedName>
</protein>
<name>A0ABW4QFY3_9BACL</name>
<dbReference type="Pfam" id="PF00581">
    <property type="entry name" value="Rhodanese"/>
    <property type="match status" value="1"/>
</dbReference>
<dbReference type="PROSITE" id="PS50206">
    <property type="entry name" value="RHODANESE_3"/>
    <property type="match status" value="1"/>
</dbReference>
<dbReference type="Proteomes" id="UP001597273">
    <property type="component" value="Unassembled WGS sequence"/>
</dbReference>
<comment type="caution">
    <text evidence="2">The sequence shown here is derived from an EMBL/GenBank/DDBJ whole genome shotgun (WGS) entry which is preliminary data.</text>
</comment>
<dbReference type="InterPro" id="IPR036873">
    <property type="entry name" value="Rhodanese-like_dom_sf"/>
</dbReference>
<dbReference type="RefSeq" id="WP_204892447.1">
    <property type="nucleotide sequence ID" value="NZ_JBHUFW010000004.1"/>
</dbReference>
<accession>A0ABW4QFY3</accession>
<dbReference type="Gene3D" id="3.40.250.10">
    <property type="entry name" value="Rhodanese-like domain"/>
    <property type="match status" value="1"/>
</dbReference>
<feature type="domain" description="Rhodanese" evidence="1">
    <location>
        <begin position="15"/>
        <end position="99"/>
    </location>
</feature>
<organism evidence="2 3">
    <name type="scientific">Planococcus chinensis</name>
    <dbReference type="NCBI Taxonomy" id="272917"/>
    <lineage>
        <taxon>Bacteria</taxon>
        <taxon>Bacillati</taxon>
        <taxon>Bacillota</taxon>
        <taxon>Bacilli</taxon>
        <taxon>Bacillales</taxon>
        <taxon>Caryophanaceae</taxon>
        <taxon>Planococcus</taxon>
    </lineage>
</organism>
<proteinExistence type="predicted"/>